<evidence type="ECO:0000256" key="1">
    <source>
        <dbReference type="ARBA" id="ARBA00022723"/>
    </source>
</evidence>
<dbReference type="InterPro" id="IPR029006">
    <property type="entry name" value="ADF-H/Gelsolin-like_dom_sf"/>
</dbReference>
<keyword evidence="11" id="KW-1185">Reference proteome</keyword>
<dbReference type="EMBL" id="CAJHUC010002280">
    <property type="protein sequence ID" value="CAD7703524.1"/>
    <property type="molecule type" value="Genomic_DNA"/>
</dbReference>
<dbReference type="Pfam" id="PF04810">
    <property type="entry name" value="zf-Sec23_Sec24"/>
    <property type="match status" value="1"/>
</dbReference>
<evidence type="ECO:0000313" key="11">
    <source>
        <dbReference type="Proteomes" id="UP000708148"/>
    </source>
</evidence>
<dbReference type="SUPFAM" id="SSF82754">
    <property type="entry name" value="C-terminal, gelsolin-like domain of Sec23/24"/>
    <property type="match status" value="1"/>
</dbReference>
<dbReference type="InterPro" id="IPR037364">
    <property type="entry name" value="Sec23"/>
</dbReference>
<feature type="domain" description="Zinc finger Sec23/Sec24-type" evidence="8">
    <location>
        <begin position="94"/>
        <end position="128"/>
    </location>
</feature>
<name>A0A8S1J8C6_9CHLO</name>
<comment type="function">
    <text evidence="7">Component of the coat protein complex II (COPII) which promotes the formation of transport vesicles from the endoplasmic reticulum (ER). The coat has two main functions, the physical deformation of the endoplasmic reticulum membrane into vesicles and the selection of cargo molecules.</text>
</comment>
<dbReference type="GO" id="GO:0070971">
    <property type="term" value="C:endoplasmic reticulum exit site"/>
    <property type="evidence" value="ECO:0007669"/>
    <property type="project" value="TreeGrafter"/>
</dbReference>
<dbReference type="SUPFAM" id="SSF81995">
    <property type="entry name" value="beta-sandwich domain of Sec23/24"/>
    <property type="match status" value="1"/>
</dbReference>
<dbReference type="Gene3D" id="3.40.20.10">
    <property type="entry name" value="Severin"/>
    <property type="match status" value="1"/>
</dbReference>
<evidence type="ECO:0000313" key="10">
    <source>
        <dbReference type="EMBL" id="CAD7703524.1"/>
    </source>
</evidence>
<reference evidence="10" key="1">
    <citation type="submission" date="2020-12" db="EMBL/GenBank/DDBJ databases">
        <authorList>
            <person name="Iha C."/>
        </authorList>
    </citation>
    <scope>NUCLEOTIDE SEQUENCE</scope>
</reference>
<dbReference type="PANTHER" id="PTHR11141">
    <property type="entry name" value="PROTEIN TRANSPORT PROTEIN SEC23"/>
    <property type="match status" value="1"/>
</dbReference>
<keyword evidence="5 7" id="KW-0472">Membrane</keyword>
<keyword evidence="1 7" id="KW-0479">Metal-binding</keyword>
<accession>A0A8S1J8C6</accession>
<evidence type="ECO:0000256" key="6">
    <source>
        <dbReference type="ARBA" id="ARBA00023329"/>
    </source>
</evidence>
<sequence length="807" mass="86683">MVEEGTGEQGALPPIAVQASTGSPLMTLPSLSTYLPEGGQDYESVTMSQEVVSLTSSTIINQKAFANNLGIPVGAVVNCMPPSATNFPLLRQSPVCCSRCGAYINPYCRVEVSTGQWTCNFCGQQNATKTDMVGEELQVSAELTSEAVDYVEESPLPESSLGEEVLPTGPVLFLLDSTIDVDDAVSVKEAVAQVLRQLHPDTPVAIISLDACVSVHNLGTKPGILESHTLPGQIGSLHPGARALFLGACPKFSKIGSCLPTAESIVQSLTPYRPDLVAMERPRCLGPGLHEALHLMQDFRNGQSTGDQSATARRGAEGRVMALVGGGPTHGPGAVALDAIDKQGDESSVKEGLSFFARLAAMAHGAGIPVDIFAVGPAAGHATILEPFSRASGGNFTMHTSVTSQLLAMSMTASLDRQFGSHGILDVRLSHGLKLAAIIGSVAGPLRPCESGVRKLSSNACSVGSMDAGKSFGLWVEATRDFGQEELILQVIMAWTDRLGGKRDRVVTRRIVPTGNLNEYLRSIHAIPASVLLAKKIVLELARAEAAHSIRRSEDVRMGLSAKLTYLGQKFGKLLEKKATGFLGLGLQQKWSCPQELGFVAQTLYHLQRSTMLTPYAHVAERSLLHSVFLACACPMAERMLVPKMYELDPALFIFREIPPLDIALRSDTAVLLDHGAQIFVWVGREVARESGEGLSDEATSMVETCERKAVELSKGRCPIPELQVVVEGHPKMRHVLVTVVPAHKDADIDRKLQFSRPVLGSELNWKYAMAGSPMESEPSFYQWCRNASVEPPRQDLSWPMPRLSAG</sequence>
<feature type="domain" description="Sec23/Sec24 trunk" evidence="9">
    <location>
        <begin position="172"/>
        <end position="417"/>
    </location>
</feature>
<proteinExistence type="inferred from homology"/>
<keyword evidence="3 7" id="KW-0862">Zinc</keyword>
<evidence type="ECO:0000256" key="2">
    <source>
        <dbReference type="ARBA" id="ARBA00022824"/>
    </source>
</evidence>
<evidence type="ECO:0000259" key="9">
    <source>
        <dbReference type="Pfam" id="PF04811"/>
    </source>
</evidence>
<dbReference type="Gene3D" id="2.30.30.380">
    <property type="entry name" value="Zn-finger domain of Sec23/24"/>
    <property type="match status" value="1"/>
</dbReference>
<evidence type="ECO:0000256" key="4">
    <source>
        <dbReference type="ARBA" id="ARBA00022892"/>
    </source>
</evidence>
<dbReference type="Gene3D" id="1.20.120.730">
    <property type="entry name" value="Sec23/Sec24 helical domain"/>
    <property type="match status" value="1"/>
</dbReference>
<dbReference type="Proteomes" id="UP000708148">
    <property type="component" value="Unassembled WGS sequence"/>
</dbReference>
<dbReference type="InterPro" id="IPR036180">
    <property type="entry name" value="Gelsolin-like_dom_sf"/>
</dbReference>
<organism evidence="10 11">
    <name type="scientific">Ostreobium quekettii</name>
    <dbReference type="NCBI Taxonomy" id="121088"/>
    <lineage>
        <taxon>Eukaryota</taxon>
        <taxon>Viridiplantae</taxon>
        <taxon>Chlorophyta</taxon>
        <taxon>core chlorophytes</taxon>
        <taxon>Ulvophyceae</taxon>
        <taxon>TCBD clade</taxon>
        <taxon>Bryopsidales</taxon>
        <taxon>Ostreobineae</taxon>
        <taxon>Ostreobiaceae</taxon>
        <taxon>Ostreobium</taxon>
    </lineage>
</organism>
<keyword evidence="4 7" id="KW-0931">ER-Golgi transport</keyword>
<keyword evidence="7" id="KW-0963">Cytoplasm</keyword>
<keyword evidence="6 7" id="KW-0968">Cytoplasmic vesicle</keyword>
<gene>
    <name evidence="10" type="ORF">OSTQU699_LOCUS8881</name>
</gene>
<comment type="similarity">
    <text evidence="7">Belongs to the SEC23/SEC24 family. SEC23 subfamily.</text>
</comment>
<keyword evidence="7" id="KW-0813">Transport</keyword>
<dbReference type="Pfam" id="PF04811">
    <property type="entry name" value="Sec23_trunk"/>
    <property type="match status" value="1"/>
</dbReference>
<dbReference type="GO" id="GO:0030127">
    <property type="term" value="C:COPII vesicle coat"/>
    <property type="evidence" value="ECO:0007669"/>
    <property type="project" value="InterPro"/>
</dbReference>
<keyword evidence="7" id="KW-0653">Protein transport</keyword>
<dbReference type="AlphaFoldDB" id="A0A8S1J8C6"/>
<dbReference type="GO" id="GO:0006886">
    <property type="term" value="P:intracellular protein transport"/>
    <property type="evidence" value="ECO:0007669"/>
    <property type="project" value="InterPro"/>
</dbReference>
<evidence type="ECO:0000256" key="3">
    <source>
        <dbReference type="ARBA" id="ARBA00022833"/>
    </source>
</evidence>
<keyword evidence="2 7" id="KW-0256">Endoplasmic reticulum</keyword>
<dbReference type="InterPro" id="IPR006895">
    <property type="entry name" value="Znf_Sec23_Sec24"/>
</dbReference>
<dbReference type="GO" id="GO:0005789">
    <property type="term" value="C:endoplasmic reticulum membrane"/>
    <property type="evidence" value="ECO:0007669"/>
    <property type="project" value="UniProtKB-SubCell"/>
</dbReference>
<dbReference type="InterPro" id="IPR036465">
    <property type="entry name" value="vWFA_dom_sf"/>
</dbReference>
<dbReference type="PANTHER" id="PTHR11141:SF6">
    <property type="entry name" value="PROTEIN TRANSPORT PROTEIN SEC23 A"/>
    <property type="match status" value="1"/>
</dbReference>
<comment type="subcellular location">
    <subcellularLocation>
        <location evidence="7">Cytoplasmic vesicle</location>
        <location evidence="7">COPII-coated vesicle membrane</location>
        <topology evidence="7">Peripheral membrane protein</topology>
        <orientation evidence="7">Cytoplasmic side</orientation>
    </subcellularLocation>
    <subcellularLocation>
        <location evidence="7">Endoplasmic reticulum membrane</location>
        <topology evidence="7">Peripheral membrane protein</topology>
        <orientation evidence="7">Cytoplasmic side</orientation>
    </subcellularLocation>
</comment>
<dbReference type="GO" id="GO:0008270">
    <property type="term" value="F:zinc ion binding"/>
    <property type="evidence" value="ECO:0007669"/>
    <property type="project" value="InterPro"/>
</dbReference>
<dbReference type="InterPro" id="IPR006896">
    <property type="entry name" value="Sec23/24_trunk_dom"/>
</dbReference>
<evidence type="ECO:0000259" key="8">
    <source>
        <dbReference type="Pfam" id="PF04810"/>
    </source>
</evidence>
<evidence type="ECO:0000256" key="7">
    <source>
        <dbReference type="RuleBase" id="RU365030"/>
    </source>
</evidence>
<dbReference type="Gene3D" id="3.40.50.410">
    <property type="entry name" value="von Willebrand factor, type A domain"/>
    <property type="match status" value="1"/>
</dbReference>
<protein>
    <recommendedName>
        <fullName evidence="7">Protein transport protein SEC23</fullName>
    </recommendedName>
</protein>
<dbReference type="InterPro" id="IPR036174">
    <property type="entry name" value="Znf_Sec23_Sec24_sf"/>
</dbReference>
<dbReference type="SUPFAM" id="SSF82919">
    <property type="entry name" value="Zn-finger domain of Sec23/24"/>
    <property type="match status" value="1"/>
</dbReference>
<evidence type="ECO:0000256" key="5">
    <source>
        <dbReference type="ARBA" id="ARBA00023136"/>
    </source>
</evidence>
<dbReference type="GO" id="GO:0090110">
    <property type="term" value="P:COPII-coated vesicle cargo loading"/>
    <property type="evidence" value="ECO:0007669"/>
    <property type="project" value="TreeGrafter"/>
</dbReference>
<dbReference type="OrthoDB" id="566421at2759"/>
<comment type="caution">
    <text evidence="10">The sequence shown here is derived from an EMBL/GenBank/DDBJ whole genome shotgun (WGS) entry which is preliminary data.</text>
</comment>
<dbReference type="SUPFAM" id="SSF53300">
    <property type="entry name" value="vWA-like"/>
    <property type="match status" value="1"/>
</dbReference>
<dbReference type="GO" id="GO:0005096">
    <property type="term" value="F:GTPase activator activity"/>
    <property type="evidence" value="ECO:0007669"/>
    <property type="project" value="TreeGrafter"/>
</dbReference>